<keyword evidence="3" id="KW-1185">Reference proteome</keyword>
<name>A0ABW2Y4L0_9BIFI</name>
<dbReference type="Proteomes" id="UP001597036">
    <property type="component" value="Unassembled WGS sequence"/>
</dbReference>
<evidence type="ECO:0000313" key="3">
    <source>
        <dbReference type="Proteomes" id="UP001597036"/>
    </source>
</evidence>
<sequence length="224" mass="25007">MNGFFNQKNWFYQAMGTLFDLVVLNVVTLIVSLPIFTAGAALTSLHYVLWRTVRGEDGPLLRMYFQSFKENFKQVTSVWLVMIVLAFIGGADVYFDMHMQKFIPSASRVMQLAFIALVAIVTVVAVAIVQWYTILASRYTNTNRVHLKNAVLISLGYFPQTLGMLILLMGTAIAAAAFYSYALIPMVILGVSLPQYLCALIYTTVFKKLDGETGSDGETGRDKR</sequence>
<dbReference type="Pfam" id="PF04854">
    <property type="entry name" value="DUF624"/>
    <property type="match status" value="1"/>
</dbReference>
<feature type="transmembrane region" description="Helical" evidence="1">
    <location>
        <begin position="182"/>
        <end position="202"/>
    </location>
</feature>
<evidence type="ECO:0000256" key="1">
    <source>
        <dbReference type="SAM" id="Phobius"/>
    </source>
</evidence>
<protein>
    <submittedName>
        <fullName evidence="2">YesL family protein</fullName>
    </submittedName>
</protein>
<dbReference type="InterPro" id="IPR006938">
    <property type="entry name" value="DUF624"/>
</dbReference>
<feature type="transmembrane region" description="Helical" evidence="1">
    <location>
        <begin position="22"/>
        <end position="50"/>
    </location>
</feature>
<feature type="transmembrane region" description="Helical" evidence="1">
    <location>
        <begin position="150"/>
        <end position="176"/>
    </location>
</feature>
<keyword evidence="1" id="KW-0472">Membrane</keyword>
<keyword evidence="1" id="KW-1133">Transmembrane helix</keyword>
<dbReference type="RefSeq" id="WP_377938388.1">
    <property type="nucleotide sequence ID" value="NZ_JBHTHQ010000013.1"/>
</dbReference>
<feature type="transmembrane region" description="Helical" evidence="1">
    <location>
        <begin position="109"/>
        <end position="129"/>
    </location>
</feature>
<gene>
    <name evidence="2" type="ORF">ACFQY8_02770</name>
</gene>
<proteinExistence type="predicted"/>
<dbReference type="EMBL" id="JBHTHQ010000013">
    <property type="protein sequence ID" value="MFD0704673.1"/>
    <property type="molecule type" value="Genomic_DNA"/>
</dbReference>
<comment type="caution">
    <text evidence="2">The sequence shown here is derived from an EMBL/GenBank/DDBJ whole genome shotgun (WGS) entry which is preliminary data.</text>
</comment>
<evidence type="ECO:0000313" key="2">
    <source>
        <dbReference type="EMBL" id="MFD0704673.1"/>
    </source>
</evidence>
<accession>A0ABW2Y4L0</accession>
<reference evidence="3" key="1">
    <citation type="journal article" date="2019" name="Int. J. Syst. Evol. Microbiol.">
        <title>The Global Catalogue of Microorganisms (GCM) 10K type strain sequencing project: providing services to taxonomists for standard genome sequencing and annotation.</title>
        <authorList>
            <consortium name="The Broad Institute Genomics Platform"/>
            <consortium name="The Broad Institute Genome Sequencing Center for Infectious Disease"/>
            <person name="Wu L."/>
            <person name="Ma J."/>
        </authorList>
    </citation>
    <scope>NUCLEOTIDE SEQUENCE [LARGE SCALE GENOMIC DNA]</scope>
    <source>
        <strain evidence="3">CCM 8604</strain>
    </source>
</reference>
<organism evidence="2 3">
    <name type="scientific">Alloscardovia venturai</name>
    <dbReference type="NCBI Taxonomy" id="1769421"/>
    <lineage>
        <taxon>Bacteria</taxon>
        <taxon>Bacillati</taxon>
        <taxon>Actinomycetota</taxon>
        <taxon>Actinomycetes</taxon>
        <taxon>Bifidobacteriales</taxon>
        <taxon>Bifidobacteriaceae</taxon>
        <taxon>Alloscardovia</taxon>
    </lineage>
</organism>
<keyword evidence="1" id="KW-0812">Transmembrane</keyword>
<feature type="transmembrane region" description="Helical" evidence="1">
    <location>
        <begin position="71"/>
        <end position="89"/>
    </location>
</feature>